<feature type="compositionally biased region" description="Basic and acidic residues" evidence="2">
    <location>
        <begin position="667"/>
        <end position="682"/>
    </location>
</feature>
<dbReference type="VEuPathDB" id="VectorBase:GAUT032628"/>
<dbReference type="EnsemblMetazoa" id="GAUT032628-RA">
    <property type="protein sequence ID" value="GAUT032628-PA"/>
    <property type="gene ID" value="GAUT032628"/>
</dbReference>
<keyword evidence="1" id="KW-0175">Coiled coil</keyword>
<feature type="region of interest" description="Disordered" evidence="2">
    <location>
        <begin position="645"/>
        <end position="682"/>
    </location>
</feature>
<dbReference type="GO" id="GO:0003713">
    <property type="term" value="F:transcription coactivator activity"/>
    <property type="evidence" value="ECO:0007669"/>
    <property type="project" value="TreeGrafter"/>
</dbReference>
<evidence type="ECO:0000313" key="3">
    <source>
        <dbReference type="EnsemblMetazoa" id="GAUT032628-PA"/>
    </source>
</evidence>
<feature type="region of interest" description="Disordered" evidence="2">
    <location>
        <begin position="422"/>
        <end position="633"/>
    </location>
</feature>
<evidence type="ECO:0000313" key="4">
    <source>
        <dbReference type="Proteomes" id="UP000078200"/>
    </source>
</evidence>
<evidence type="ECO:0000256" key="2">
    <source>
        <dbReference type="SAM" id="MobiDB-lite"/>
    </source>
</evidence>
<protein>
    <submittedName>
        <fullName evidence="3">Uncharacterized protein</fullName>
    </submittedName>
</protein>
<feature type="compositionally biased region" description="Basic and acidic residues" evidence="2">
    <location>
        <begin position="645"/>
        <end position="660"/>
    </location>
</feature>
<dbReference type="PANTHER" id="PTHR46007">
    <property type="entry name" value="MEDIATOR OF RNA POLYMERASE II TRANSCRIPTION SUBUNIT 12"/>
    <property type="match status" value="1"/>
</dbReference>
<feature type="region of interest" description="Disordered" evidence="2">
    <location>
        <begin position="38"/>
        <end position="61"/>
    </location>
</feature>
<feature type="compositionally biased region" description="Polar residues" evidence="2">
    <location>
        <begin position="38"/>
        <end position="59"/>
    </location>
</feature>
<dbReference type="Proteomes" id="UP000078200">
    <property type="component" value="Unassembled WGS sequence"/>
</dbReference>
<feature type="compositionally biased region" description="Polar residues" evidence="2">
    <location>
        <begin position="461"/>
        <end position="471"/>
    </location>
</feature>
<feature type="compositionally biased region" description="Low complexity" evidence="2">
    <location>
        <begin position="522"/>
        <end position="532"/>
    </location>
</feature>
<feature type="compositionally biased region" description="Basic and acidic residues" evidence="2">
    <location>
        <begin position="335"/>
        <end position="344"/>
    </location>
</feature>
<feature type="compositionally biased region" description="Basic and acidic residues" evidence="2">
    <location>
        <begin position="553"/>
        <end position="631"/>
    </location>
</feature>
<dbReference type="AlphaFoldDB" id="A0A1A9VC59"/>
<feature type="compositionally biased region" description="Basic and acidic residues" evidence="2">
    <location>
        <begin position="422"/>
        <end position="444"/>
    </location>
</feature>
<evidence type="ECO:0000256" key="1">
    <source>
        <dbReference type="SAM" id="Coils"/>
    </source>
</evidence>
<feature type="region of interest" description="Disordered" evidence="2">
    <location>
        <begin position="281"/>
        <end position="344"/>
    </location>
</feature>
<dbReference type="GO" id="GO:0016592">
    <property type="term" value="C:mediator complex"/>
    <property type="evidence" value="ECO:0007669"/>
    <property type="project" value="TreeGrafter"/>
</dbReference>
<organism evidence="3 4">
    <name type="scientific">Glossina austeni</name>
    <name type="common">Savannah tsetse fly</name>
    <dbReference type="NCBI Taxonomy" id="7395"/>
    <lineage>
        <taxon>Eukaryota</taxon>
        <taxon>Metazoa</taxon>
        <taxon>Ecdysozoa</taxon>
        <taxon>Arthropoda</taxon>
        <taxon>Hexapoda</taxon>
        <taxon>Insecta</taxon>
        <taxon>Pterygota</taxon>
        <taxon>Neoptera</taxon>
        <taxon>Endopterygota</taxon>
        <taxon>Diptera</taxon>
        <taxon>Brachycera</taxon>
        <taxon>Muscomorpha</taxon>
        <taxon>Hippoboscoidea</taxon>
        <taxon>Glossinidae</taxon>
        <taxon>Glossina</taxon>
    </lineage>
</organism>
<feature type="compositionally biased region" description="Low complexity" evidence="2">
    <location>
        <begin position="299"/>
        <end position="313"/>
    </location>
</feature>
<proteinExistence type="predicted"/>
<sequence>MDREEEKTIKTIPSPLKLDNELLATSMESSETFDTWTLVTNKETDSPNTPASSTSLNTDSDIDNRIENLQEDHNNNDRAEEAETLQEQHLQIVEKSLEPLNSNTDDLSDGISIISGSESPGRLSPHPDLRDHLQDFNLKFATHNDFVLNEFKPCIDTVSGVEILPIANPEQDLRQRGKTSKSISGKEMKALQKASQTTNTTLTNEDTPPILKRGLHGVFYVGVVLGIFALLGQIKNPPWQSKTQTSNTDLVQKLNDMEMQNNLMRAEIDLLNKQVKYLSTVDEQKKQRKKDKKSPAYEPQQQQQPKRQQQQQQQHKRKPSFKAWPGIGDAIKPMDATKEDLKTPHKCKDGSYVELAGMCAEMSSTNEPTIPEQLGHNINNLRKHSDLIENLEEMSEKPREFIHNPYDKLEEVIKDNWKMRKEETKGKTDLKRSSDHGYKEKNYNHPDYNNENNKHSKTREYQNSSNNYGKIQQQQQQEVRYDKSKEYIKGRKFRDDDKSQQERKRNFNSKEKNTPINSFKSQQQQQQQQQQQHNKHRNNSKERKSYNNDIDEGEVHNYDSKERFNNYRKTQQYDKQYKDNSKERKSYDNEKEQKEKFNYNSKEGKNGRRSYDSKEEYAQERYGKEAKRKGNDGIWHLNYMKNRETARQEKEHKMDKDKNKNWFIERANSREMKRVSDETRLR</sequence>
<dbReference type="PANTHER" id="PTHR46007:SF8">
    <property type="entry name" value="C2H2-TYPE DOMAIN-CONTAINING PROTEIN"/>
    <property type="match status" value="1"/>
</dbReference>
<feature type="coiled-coil region" evidence="1">
    <location>
        <begin position="247"/>
        <end position="274"/>
    </location>
</feature>
<feature type="compositionally biased region" description="Basic and acidic residues" evidence="2">
    <location>
        <begin position="479"/>
        <end position="513"/>
    </location>
</feature>
<name>A0A1A9VC59_GLOAU</name>
<accession>A0A1A9VC59</accession>
<dbReference type="GO" id="GO:0045944">
    <property type="term" value="P:positive regulation of transcription by RNA polymerase II"/>
    <property type="evidence" value="ECO:0007669"/>
    <property type="project" value="TreeGrafter"/>
</dbReference>
<reference evidence="3" key="1">
    <citation type="submission" date="2020-05" db="UniProtKB">
        <authorList>
            <consortium name="EnsemblMetazoa"/>
        </authorList>
    </citation>
    <scope>IDENTIFICATION</scope>
    <source>
        <strain evidence="3">TTRI</strain>
    </source>
</reference>
<dbReference type="InterPro" id="IPR051647">
    <property type="entry name" value="Mediator_comp_sub12"/>
</dbReference>
<keyword evidence="4" id="KW-1185">Reference proteome</keyword>
<dbReference type="STRING" id="7395.A0A1A9VC59"/>